<dbReference type="GO" id="GO:0016593">
    <property type="term" value="C:Cdc73/Paf1 complex"/>
    <property type="evidence" value="ECO:0007669"/>
    <property type="project" value="InterPro"/>
</dbReference>
<evidence type="ECO:0000313" key="4">
    <source>
        <dbReference type="Proteomes" id="UP001429100"/>
    </source>
</evidence>
<dbReference type="AlphaFoldDB" id="A0A0S4TIW6"/>
<dbReference type="VEuPathDB" id="CryptoDB:CHUDEA7_3500"/>
<organism evidence="2">
    <name type="scientific">Cryptosporidium hominis</name>
    <dbReference type="NCBI Taxonomy" id="237895"/>
    <lineage>
        <taxon>Eukaryota</taxon>
        <taxon>Sar</taxon>
        <taxon>Alveolata</taxon>
        <taxon>Apicomplexa</taxon>
        <taxon>Conoidasida</taxon>
        <taxon>Coccidia</taxon>
        <taxon>Eucoccidiorida</taxon>
        <taxon>Eimeriorina</taxon>
        <taxon>Cryptosporidiidae</taxon>
        <taxon>Cryptosporidium</taxon>
    </lineage>
</organism>
<accession>A0A0S4TIW6</accession>
<dbReference type="EMBL" id="LN877953">
    <property type="protein sequence ID" value="CUV07336.1"/>
    <property type="molecule type" value="Genomic_DNA"/>
</dbReference>
<dbReference type="Proteomes" id="UP000199752">
    <property type="component" value="Chromosome 7"/>
</dbReference>
<reference evidence="2" key="2">
    <citation type="submission" date="2015-08" db="EMBL/GenBank/DDBJ databases">
        <authorList>
            <person name="Babu N.S."/>
            <person name="Beckwith C.J."/>
            <person name="Beseler K.G."/>
            <person name="Brison A."/>
            <person name="Carone J.V."/>
            <person name="Caskin T.P."/>
            <person name="Diamond M."/>
            <person name="Durham M.E."/>
            <person name="Foxe J.M."/>
            <person name="Go M."/>
            <person name="Henderson B.A."/>
            <person name="Jones I.B."/>
            <person name="McGettigan J.A."/>
            <person name="Micheletti S.J."/>
            <person name="Nasrallah M.E."/>
            <person name="Ortiz D."/>
            <person name="Piller C.R."/>
            <person name="Privatt S.R."/>
            <person name="Schneider S.L."/>
            <person name="Sharp S."/>
            <person name="Smith T.C."/>
            <person name="Stanton J.D."/>
            <person name="Ullery H.E."/>
            <person name="Wilson R.J."/>
            <person name="Serrano M.G."/>
            <person name="Buck G."/>
            <person name="Lee V."/>
            <person name="Wang Y."/>
            <person name="Carvalho R."/>
            <person name="Voegtly L."/>
            <person name="Shi R."/>
            <person name="Duckworth R."/>
            <person name="Johnson A."/>
            <person name="Loviza R."/>
            <person name="Walstead R."/>
            <person name="Shah Z."/>
            <person name="Kiflezghi M."/>
            <person name="Wade K."/>
            <person name="Ball S.L."/>
            <person name="Bradley K.W."/>
            <person name="Asai D.J."/>
            <person name="Bowman C.A."/>
            <person name="Russell D.A."/>
            <person name="Pope W.H."/>
            <person name="Jacobs-Sera D."/>
            <person name="Hendrix R.W."/>
            <person name="Hatfull G.F."/>
        </authorList>
    </citation>
    <scope>NUCLEOTIDE SEQUENCE [LARGE SCALE GENOMIC DNA]</scope>
</reference>
<gene>
    <name evidence="2" type="ORF">CHUDEA7_3500</name>
    <name evidence="3" type="ORF">GY17_00003067</name>
</gene>
<dbReference type="GO" id="GO:0006368">
    <property type="term" value="P:transcription elongation by RNA polymerase II"/>
    <property type="evidence" value="ECO:0007669"/>
    <property type="project" value="InterPro"/>
</dbReference>
<dbReference type="InterPro" id="IPR007149">
    <property type="entry name" value="Leo1"/>
</dbReference>
<dbReference type="EMBL" id="JTAI01000005">
    <property type="protein sequence ID" value="PPS93890.1"/>
    <property type="molecule type" value="Genomic_DNA"/>
</dbReference>
<evidence type="ECO:0000313" key="2">
    <source>
        <dbReference type="EMBL" id="CUV07336.1"/>
    </source>
</evidence>
<keyword evidence="4" id="KW-1185">Reference proteome</keyword>
<dbReference type="OrthoDB" id="20844at2759"/>
<reference evidence="3 4" key="1">
    <citation type="submission" date="2014-11" db="EMBL/GenBank/DDBJ databases">
        <title>Comparative genomic analysis of Cryptosporidium hominis reveals occurrence of genetic recombination in virulent subtypes.</title>
        <authorList>
            <person name="Guo Y."/>
            <person name="Tang K."/>
            <person name="Frace M."/>
            <person name="Li N."/>
            <person name="Roellig D.M."/>
            <person name="Sammons S."/>
            <person name="Knipe K."/>
            <person name="Rowe L."/>
            <person name="Feng Y."/>
            <person name="Xiao L."/>
        </authorList>
    </citation>
    <scope>NUCLEOTIDE SEQUENCE [LARGE SCALE GENOMIC DNA]</scope>
    <source>
        <strain evidence="3">30976</strain>
    </source>
</reference>
<proteinExistence type="predicted"/>
<protein>
    <submittedName>
        <fullName evidence="3">Leo1-like protein</fullName>
    </submittedName>
</protein>
<dbReference type="VEuPathDB" id="CryptoDB:Chro.70390"/>
<reference evidence="3 4" key="3">
    <citation type="submission" date="2017-10" db="EMBL/GenBank/DDBJ databases">
        <title>Consistent, comparative and evidence-based genome annotation and re-annotation for the closely-related species, Cryptosporidium parvum, C. hominis and C. tyzzeri.</title>
        <authorList>
            <person name="Baptista R.P."/>
            <person name="Li Y."/>
            <person name="Sateriale A."/>
            <person name="Striepen B."/>
            <person name="Kissinger J.C."/>
        </authorList>
    </citation>
    <scope>NUCLEOTIDE SEQUENCE [LARGE SCALE GENOMIC DNA]</scope>
    <source>
        <strain evidence="3">30976</strain>
    </source>
</reference>
<sequence>MMLGHFDNHKDSPSEAIRDSNIEESDSDLFGESDSTPDQIHNDGDSFMIEKDDAKTHTSINDNINCDRINNFEDIKNLKLQLPTNYFGIDNKDQVLLTLKLPERLKVVNKTNVDNTTESGLCIKGGIKGEGDSYSNSKLVSWSDGTYSLLINDELVYDCVIGPDKAFIFDDTFDKKYKVCIKRVDNKLTVRPRTIEKSKLLRDSRSRAMMPTTLEEINRHEVESRKRIDELNTISSIKIQQKRTICTTESRKKQMTSHFLEESSEEST</sequence>
<dbReference type="Proteomes" id="UP001429100">
    <property type="component" value="Unassembled WGS sequence"/>
</dbReference>
<name>A0A0S4TIW6_CRYHO</name>
<dbReference type="VEuPathDB" id="CryptoDB:GY17_00003067"/>
<feature type="region of interest" description="Disordered" evidence="1">
    <location>
        <begin position="26"/>
        <end position="46"/>
    </location>
</feature>
<evidence type="ECO:0000256" key="1">
    <source>
        <dbReference type="SAM" id="MobiDB-lite"/>
    </source>
</evidence>
<evidence type="ECO:0000313" key="3">
    <source>
        <dbReference type="EMBL" id="PPS93890.1"/>
    </source>
</evidence>
<dbReference type="VEuPathDB" id="CryptoDB:ChTU502y2012_407g1705"/>
<dbReference type="Pfam" id="PF04004">
    <property type="entry name" value="Leo1"/>
    <property type="match status" value="1"/>
</dbReference>